<dbReference type="OrthoDB" id="5038522at2759"/>
<organism evidence="1 2">
    <name type="scientific">Fusarium falciforme</name>
    <dbReference type="NCBI Taxonomy" id="195108"/>
    <lineage>
        <taxon>Eukaryota</taxon>
        <taxon>Fungi</taxon>
        <taxon>Dikarya</taxon>
        <taxon>Ascomycota</taxon>
        <taxon>Pezizomycotina</taxon>
        <taxon>Sordariomycetes</taxon>
        <taxon>Hypocreomycetidae</taxon>
        <taxon>Hypocreales</taxon>
        <taxon>Nectriaceae</taxon>
        <taxon>Fusarium</taxon>
        <taxon>Fusarium solani species complex</taxon>
    </lineage>
</organism>
<proteinExistence type="predicted"/>
<evidence type="ECO:0000313" key="2">
    <source>
        <dbReference type="Proteomes" id="UP001152087"/>
    </source>
</evidence>
<name>A0A9W8UZH5_9HYPO</name>
<keyword evidence="2" id="KW-1185">Reference proteome</keyword>
<sequence>MTYSEPVRVFPCLFCWTPEVKCPNYVFLNKSACVDCQRLGRQHGGNELIATDVHETFVRYLLDKYSEGGGITYERVNEYISSARQVNVDNLLTVALDYIYRNFRGLYHLVCDAVEAARDRGPIQWTPINLAERLERIRTERERQRRGNTPL</sequence>
<comment type="caution">
    <text evidence="1">The sequence shown here is derived from an EMBL/GenBank/DDBJ whole genome shotgun (WGS) entry which is preliminary data.</text>
</comment>
<accession>A0A9W8UZH5</accession>
<dbReference type="EMBL" id="JAOQAV010000018">
    <property type="protein sequence ID" value="KAJ4187271.1"/>
    <property type="molecule type" value="Genomic_DNA"/>
</dbReference>
<gene>
    <name evidence="1" type="ORF">NW755_007364</name>
</gene>
<reference evidence="1" key="1">
    <citation type="submission" date="2022-09" db="EMBL/GenBank/DDBJ databases">
        <title>Fusarium specimens isolated from Avocado Roots.</title>
        <authorList>
            <person name="Stajich J."/>
            <person name="Roper C."/>
            <person name="Heimlech-Rivalta G."/>
        </authorList>
    </citation>
    <scope>NUCLEOTIDE SEQUENCE</scope>
    <source>
        <strain evidence="1">A02</strain>
    </source>
</reference>
<dbReference type="AlphaFoldDB" id="A0A9W8UZH5"/>
<protein>
    <submittedName>
        <fullName evidence="1">Uncharacterized protein</fullName>
    </submittedName>
</protein>
<dbReference type="Proteomes" id="UP001152087">
    <property type="component" value="Unassembled WGS sequence"/>
</dbReference>
<evidence type="ECO:0000313" key="1">
    <source>
        <dbReference type="EMBL" id="KAJ4187271.1"/>
    </source>
</evidence>